<keyword evidence="4" id="KW-1185">Reference proteome</keyword>
<feature type="compositionally biased region" description="Polar residues" evidence="1">
    <location>
        <begin position="127"/>
        <end position="138"/>
    </location>
</feature>
<evidence type="ECO:0000256" key="1">
    <source>
        <dbReference type="SAM" id="MobiDB-lite"/>
    </source>
</evidence>
<proteinExistence type="predicted"/>
<protein>
    <submittedName>
        <fullName evidence="3">IS3 family transposase</fullName>
    </submittedName>
</protein>
<organism evidence="3 4">
    <name type="scientific">Kitasatospora paranensis</name>
    <dbReference type="NCBI Taxonomy" id="258053"/>
    <lineage>
        <taxon>Bacteria</taxon>
        <taxon>Bacillati</taxon>
        <taxon>Actinomycetota</taxon>
        <taxon>Actinomycetes</taxon>
        <taxon>Kitasatosporales</taxon>
        <taxon>Streptomycetaceae</taxon>
        <taxon>Kitasatospora</taxon>
    </lineage>
</organism>
<feature type="region of interest" description="Disordered" evidence="1">
    <location>
        <begin position="89"/>
        <end position="138"/>
    </location>
</feature>
<sequence length="138" mass="15710">MDTWRRHQARVRQGTQARGPWPRPARELVRDAARRHTLEHPAWGHRKVWAMCRRDGHRVSQATVRRLLRDEGLLLEANSQRERRQLAARRKAAFATGPVRTRSGKWTSPSLRPPLAAPGDWPAAGTTGRSTSWAGTSR</sequence>
<evidence type="ECO:0000313" key="4">
    <source>
        <dbReference type="Proteomes" id="UP001596435"/>
    </source>
</evidence>
<evidence type="ECO:0000313" key="3">
    <source>
        <dbReference type="EMBL" id="MFC7183137.1"/>
    </source>
</evidence>
<feature type="compositionally biased region" description="Basic residues" evidence="1">
    <location>
        <begin position="1"/>
        <end position="10"/>
    </location>
</feature>
<evidence type="ECO:0000259" key="2">
    <source>
        <dbReference type="Pfam" id="PF13276"/>
    </source>
</evidence>
<dbReference type="Pfam" id="PF13276">
    <property type="entry name" value="HTH_21"/>
    <property type="match status" value="1"/>
</dbReference>
<dbReference type="EMBL" id="JBHTAJ010000061">
    <property type="protein sequence ID" value="MFC7183137.1"/>
    <property type="molecule type" value="Genomic_DNA"/>
</dbReference>
<gene>
    <name evidence="3" type="ORF">ACFQMG_26670</name>
</gene>
<dbReference type="RefSeq" id="WP_380232234.1">
    <property type="nucleotide sequence ID" value="NZ_BAABKV010000001.1"/>
</dbReference>
<reference evidence="4" key="1">
    <citation type="journal article" date="2019" name="Int. J. Syst. Evol. Microbiol.">
        <title>The Global Catalogue of Microorganisms (GCM) 10K type strain sequencing project: providing services to taxonomists for standard genome sequencing and annotation.</title>
        <authorList>
            <consortium name="The Broad Institute Genomics Platform"/>
            <consortium name="The Broad Institute Genome Sequencing Center for Infectious Disease"/>
            <person name="Wu L."/>
            <person name="Ma J."/>
        </authorList>
    </citation>
    <scope>NUCLEOTIDE SEQUENCE [LARGE SCALE GENOMIC DNA]</scope>
    <source>
        <strain evidence="4">CGMCC 1.12859</strain>
    </source>
</reference>
<name>A0ABW2G4K2_9ACTN</name>
<feature type="domain" description="HTH-like" evidence="2">
    <location>
        <begin position="29"/>
        <end position="74"/>
    </location>
</feature>
<comment type="caution">
    <text evidence="3">The sequence shown here is derived from an EMBL/GenBank/DDBJ whole genome shotgun (WGS) entry which is preliminary data.</text>
</comment>
<dbReference type="Proteomes" id="UP001596435">
    <property type="component" value="Unassembled WGS sequence"/>
</dbReference>
<dbReference type="InterPro" id="IPR025948">
    <property type="entry name" value="HTH-like_dom"/>
</dbReference>
<accession>A0ABW2G4K2</accession>
<feature type="region of interest" description="Disordered" evidence="1">
    <location>
        <begin position="1"/>
        <end position="22"/>
    </location>
</feature>